<accession>A0A3B0LY69</accession>
<dbReference type="InterPro" id="IPR008611">
    <property type="entry name" value="SctB2-like"/>
</dbReference>
<evidence type="ECO:0000313" key="2">
    <source>
        <dbReference type="EMBL" id="SSW94913.1"/>
    </source>
</evidence>
<keyword evidence="1" id="KW-0175">Coiled coil</keyword>
<dbReference type="AlphaFoldDB" id="A0A3B0LY69"/>
<feature type="coiled-coil region" evidence="1">
    <location>
        <begin position="37"/>
        <end position="64"/>
    </location>
</feature>
<reference evidence="2" key="1">
    <citation type="submission" date="2018-04" db="EMBL/GenBank/DDBJ databases">
        <authorList>
            <person name="Go L.Y."/>
            <person name="Mitchell J.A."/>
        </authorList>
    </citation>
    <scope>NUCLEOTIDE SEQUENCE</scope>
    <source>
        <strain evidence="2">ARTV</strain>
    </source>
</reference>
<evidence type="ECO:0000256" key="1">
    <source>
        <dbReference type="SAM" id="Coils"/>
    </source>
</evidence>
<protein>
    <submittedName>
        <fullName evidence="2">Secreted effector protein SseD</fullName>
    </submittedName>
</protein>
<proteinExistence type="predicted"/>
<name>A0A3B0LY69_9GAMM</name>
<organism evidence="2">
    <name type="scientific">Arsenophonus endosymbiont of Trialeurodes vaporariorum</name>
    <dbReference type="NCBI Taxonomy" id="235567"/>
    <lineage>
        <taxon>Bacteria</taxon>
        <taxon>Pseudomonadati</taxon>
        <taxon>Pseudomonadota</taxon>
        <taxon>Gammaproteobacteria</taxon>
        <taxon>Enterobacterales</taxon>
        <taxon>Morganellaceae</taxon>
        <taxon>Arsenophonus</taxon>
    </lineage>
</organism>
<sequence length="198" mass="21490">MNDIQSMSANSVSVDKYDDVGNSGLYGGSSMDAIAQINELIIKLAEVLKKLRNILQEFNQKQQELGWNIQTSSLDKKSQGIEDAYDAAKLTGAFQIVSGAVVVLSGAFVKQFGEIATHLGQATSKGLEGSGQLGSAEMTKKAELEKVEGDFQAMNAQNYAKNIKDSWDKACQLSEQMRSIVKDLVDLYTRISSAVVNK</sequence>
<gene>
    <name evidence="2" type="primary">sseD</name>
    <name evidence="2" type="ORF">ARTV_0568</name>
</gene>
<dbReference type="EMBL" id="UFQR01000002">
    <property type="protein sequence ID" value="SSW94913.1"/>
    <property type="molecule type" value="Genomic_DNA"/>
</dbReference>
<dbReference type="Pfam" id="PF05802">
    <property type="entry name" value="SctB2"/>
    <property type="match status" value="1"/>
</dbReference>